<dbReference type="Proteomes" id="UP000004095">
    <property type="component" value="Unassembled WGS sequence"/>
</dbReference>
<gene>
    <name evidence="1" type="ORF">M23134_00374</name>
</gene>
<sequence length="201" mass="23964">MTTETIEALIKEISKRRLDKIYTLRLTRYLQLVSESNHVAIGEKLFQLIRFITHIHPVFELDLKEEDYEQLQLYELLKYLPELSQWSRYDKRLFEVLSQPAIIECTLQAYGEVLAKEIRYNPSDNVFRRLNKALDKHHAAYEILQITVRHLARAMQTKKGHLTSVGKYILKQDFTNTYQVFKQYKKSDLYIKLLVTNRVKL</sequence>
<proteinExistence type="predicted"/>
<organism evidence="1 2">
    <name type="scientific">Microscilla marina ATCC 23134</name>
    <dbReference type="NCBI Taxonomy" id="313606"/>
    <lineage>
        <taxon>Bacteria</taxon>
        <taxon>Pseudomonadati</taxon>
        <taxon>Bacteroidota</taxon>
        <taxon>Cytophagia</taxon>
        <taxon>Cytophagales</taxon>
        <taxon>Microscillaceae</taxon>
        <taxon>Microscilla</taxon>
    </lineage>
</organism>
<dbReference type="RefSeq" id="WP_002695843.1">
    <property type="nucleotide sequence ID" value="NZ_AAWS01000010.1"/>
</dbReference>
<name>A1ZIV4_MICM2</name>
<evidence type="ECO:0000313" key="2">
    <source>
        <dbReference type="Proteomes" id="UP000004095"/>
    </source>
</evidence>
<evidence type="ECO:0000313" key="1">
    <source>
        <dbReference type="EMBL" id="EAY29490.1"/>
    </source>
</evidence>
<dbReference type="AlphaFoldDB" id="A1ZIV4"/>
<reference evidence="1 2" key="1">
    <citation type="submission" date="2007-01" db="EMBL/GenBank/DDBJ databases">
        <authorList>
            <person name="Haygood M."/>
            <person name="Podell S."/>
            <person name="Anderson C."/>
            <person name="Hopkinson B."/>
            <person name="Roe K."/>
            <person name="Barbeau K."/>
            <person name="Gaasterland T."/>
            <person name="Ferriera S."/>
            <person name="Johnson J."/>
            <person name="Kravitz S."/>
            <person name="Beeson K."/>
            <person name="Sutton G."/>
            <person name="Rogers Y.-H."/>
            <person name="Friedman R."/>
            <person name="Frazier M."/>
            <person name="Venter J.C."/>
        </authorList>
    </citation>
    <scope>NUCLEOTIDE SEQUENCE [LARGE SCALE GENOMIC DNA]</scope>
    <source>
        <strain evidence="1 2">ATCC 23134</strain>
    </source>
</reference>
<keyword evidence="2" id="KW-1185">Reference proteome</keyword>
<protein>
    <submittedName>
        <fullName evidence="1">Uncharacterized protein</fullName>
    </submittedName>
</protein>
<comment type="caution">
    <text evidence="1">The sequence shown here is derived from an EMBL/GenBank/DDBJ whole genome shotgun (WGS) entry which is preliminary data.</text>
</comment>
<dbReference type="EMBL" id="AAWS01000010">
    <property type="protein sequence ID" value="EAY29490.1"/>
    <property type="molecule type" value="Genomic_DNA"/>
</dbReference>
<accession>A1ZIV4</accession>